<accession>A0ABD8AJK0</accession>
<sequence>MKKWKKIINKCLIMTATSIITISNACNSNDTELNRLKSELLTSLNYLQYPKENDNQNVIAILELKKKINNSTKENIKQLKETINKLKQLIPTTLNKIKNLSLSKQKIFKDILNSSHTVPSLESLKIRIDNTIEEEKEIISKKINNLQYIPIEKRSKAILDLNNKNYYEMIDEYKYLLKENIVTWVDVLPYPNKKANAKNKLLNKYTNLDKQTDEEILKIDQILAKLEVKIRLKLTEIEQLNYPDSSNDPIAANYFKAQLNEADTDDKVDAIFSKQWNAKIKYWNQLLQKISNNEHHQRLLHQLKNTFFENSNDLEHGDLKFLKELYNTYVLHYAIPAIDSLNNLSKNEKFEYIQKINPLQISESEINNKNIHDKLTEIENIVEEAIIGHNKIELTSDQTTWGESWSTEKNKADPSNIENETTVLILDKLIKKPLKISSSEYQLILSNLKPILPLRNTIATILSLNNIDELKGTSGDQYNKPWLISKDLLKPNAFTDGVLNEVKESQTALHVRKLEKYLFGVNGDNPTEKNDLINKIVVLLKEDIVNKNNEKLNKWKSDILNKVKEFIKIYIKSNKNETKLENAVYKYLNTYINPAIVRSYLDSKNNVDLFNKENELNKLKSSKTLLAWGDDKFVDIIRKNNLSNISYVDEASNVQFIAPYNKDAKRSNVMYQLTVYSFADGNNDGIGDFIGLKNNLDYFVNLGIDTLYLSPIHPASSYHGYDVIDYTDVAPELGGMKAFDEFLIKAHEKGIRVVLDMVFNHTSYEHPWFQKALQNDPKYKNFYYIYDHPKWTDQNQKNQNKEGSDTVRHFFRNVYDAKDPSKNPANTNYNWAAEFWSGMPDLNLNNPDVIEELKNVHRFWAKKGVDGFRYDAFYHFFDSKNPAKGNNNKGKEVELFKEFRKVINQEYKNAEDQKVSRSSLDAFMFGEWWESPEGENAKRNWFSKNGNDKALSSLIDGSRWKLNPNVGISWKDELYLIDHLTDKNGQIREWMPFLDNHDVERWITQYRYSNNDHNVTEIPHKLTEFQRAGYEYALVNLLSRGGLPTLYNGNEILMQGGPKNKTDANVREAFWWKNTANNVHFFEKRNPGEVITTKSSTGEGTVESIINNPDSSYNLISKLIKLRKDYKSLRDIDTKYITIPHEILIFPSENSIHDYEMTVRKNEDGTYILILYSKNVTNNSNIMLKSNFKIKETFFSKNISLNQFSSGTEIKAKGTGFLAAYLISPK</sequence>
<dbReference type="Pfam" id="PF00128">
    <property type="entry name" value="Alpha-amylase"/>
    <property type="match status" value="1"/>
</dbReference>
<comment type="similarity">
    <text evidence="1 2">Belongs to the glycosyl hydrolase 13 family.</text>
</comment>
<dbReference type="AlphaFoldDB" id="A0ABD8AJK0"/>
<dbReference type="Gene3D" id="3.90.400.10">
    <property type="entry name" value="Oligo-1,6-glucosidase, Domain 2"/>
    <property type="match status" value="1"/>
</dbReference>
<keyword evidence="4" id="KW-0732">Signal</keyword>
<protein>
    <submittedName>
        <fullName evidence="6">Alpha-amylase family glycosyl hydrolase</fullName>
    </submittedName>
</protein>
<evidence type="ECO:0000259" key="5">
    <source>
        <dbReference type="SMART" id="SM00642"/>
    </source>
</evidence>
<evidence type="ECO:0000256" key="2">
    <source>
        <dbReference type="RuleBase" id="RU003615"/>
    </source>
</evidence>
<dbReference type="Proteomes" id="UP001327314">
    <property type="component" value="Chromosome"/>
</dbReference>
<feature type="domain" description="Glycosyl hydrolase family 13 catalytic" evidence="5">
    <location>
        <begin position="672"/>
        <end position="1089"/>
    </location>
</feature>
<evidence type="ECO:0000256" key="3">
    <source>
        <dbReference type="SAM" id="Coils"/>
    </source>
</evidence>
<proteinExistence type="inferred from homology"/>
<reference evidence="6 7" key="1">
    <citation type="submission" date="2023-12" db="EMBL/GenBank/DDBJ databases">
        <title>Hybrid Genome Assemblies of Mycoplasma cynos and Mycoplasma felis isolated from Dogs and Cats with Infectious Respiratory Disease.</title>
        <authorList>
            <person name="Framst I."/>
            <person name="Cai H."/>
            <person name="Ramesh P."/>
            <person name="Maboni G."/>
        </authorList>
    </citation>
    <scope>NUCLEOTIDE SEQUENCE [LARGE SCALE GENOMIC DNA]</scope>
    <source>
        <strain evidence="6 7">30510</strain>
    </source>
</reference>
<dbReference type="GO" id="GO:0016787">
    <property type="term" value="F:hydrolase activity"/>
    <property type="evidence" value="ECO:0007669"/>
    <property type="project" value="UniProtKB-KW"/>
</dbReference>
<dbReference type="InterPro" id="IPR045857">
    <property type="entry name" value="O16G_dom_2"/>
</dbReference>
<evidence type="ECO:0000256" key="4">
    <source>
        <dbReference type="SAM" id="SignalP"/>
    </source>
</evidence>
<name>A0ABD8AJK0_9BACT</name>
<evidence type="ECO:0000256" key="1">
    <source>
        <dbReference type="ARBA" id="ARBA00008061"/>
    </source>
</evidence>
<dbReference type="SUPFAM" id="SSF51445">
    <property type="entry name" value="(Trans)glycosidases"/>
    <property type="match status" value="1"/>
</dbReference>
<dbReference type="InterPro" id="IPR017853">
    <property type="entry name" value="GH"/>
</dbReference>
<keyword evidence="6" id="KW-0378">Hydrolase</keyword>
<organism evidence="6 7">
    <name type="scientific">Mycoplasmopsis cynos</name>
    <dbReference type="NCBI Taxonomy" id="171284"/>
    <lineage>
        <taxon>Bacteria</taxon>
        <taxon>Bacillati</taxon>
        <taxon>Mycoplasmatota</taxon>
        <taxon>Mycoplasmoidales</taxon>
        <taxon>Metamycoplasmataceae</taxon>
        <taxon>Mycoplasmopsis</taxon>
    </lineage>
</organism>
<feature type="chain" id="PRO_5044807997" evidence="4">
    <location>
        <begin position="26"/>
        <end position="1226"/>
    </location>
</feature>
<dbReference type="SMART" id="SM00642">
    <property type="entry name" value="Aamy"/>
    <property type="match status" value="1"/>
</dbReference>
<dbReference type="PRINTS" id="PR00110">
    <property type="entry name" value="ALPHAAMYLASE"/>
</dbReference>
<dbReference type="InterPro" id="IPR006046">
    <property type="entry name" value="Alpha_amylase"/>
</dbReference>
<dbReference type="RefSeq" id="WP_322936155.1">
    <property type="nucleotide sequence ID" value="NZ_CP141046.1"/>
</dbReference>
<dbReference type="InterPro" id="IPR006047">
    <property type="entry name" value="GH13_cat_dom"/>
</dbReference>
<feature type="coiled-coil region" evidence="3">
    <location>
        <begin position="62"/>
        <end position="96"/>
    </location>
</feature>
<feature type="signal peptide" evidence="4">
    <location>
        <begin position="1"/>
        <end position="25"/>
    </location>
</feature>
<dbReference type="EMBL" id="CP141046">
    <property type="protein sequence ID" value="WQQ20014.1"/>
    <property type="molecule type" value="Genomic_DNA"/>
</dbReference>
<dbReference type="PANTHER" id="PTHR10357">
    <property type="entry name" value="ALPHA-AMYLASE FAMILY MEMBER"/>
    <property type="match status" value="1"/>
</dbReference>
<gene>
    <name evidence="6" type="ORF">RRG46_00445</name>
</gene>
<evidence type="ECO:0000313" key="7">
    <source>
        <dbReference type="Proteomes" id="UP001327314"/>
    </source>
</evidence>
<keyword evidence="3" id="KW-0175">Coiled coil</keyword>
<dbReference type="Gene3D" id="3.20.20.80">
    <property type="entry name" value="Glycosidases"/>
    <property type="match status" value="1"/>
</dbReference>
<evidence type="ECO:0000313" key="6">
    <source>
        <dbReference type="EMBL" id="WQQ20014.1"/>
    </source>
</evidence>